<sequence>MSKSIFVKNEPVTSPSSLLHAPPAKNTATAPSTTTTNTTPLASEGRYSSFSTPTFPLSSTKSSVSSVGQQIPPFPVQKMSPLFPRHDSNTIHLNVTNVSESPSATLTHENNRKGSLSSNPNSGDSSTPNSEPPTGVNEGVSLQIGDTMTLNDYIFEFGDADSDMTKIPGFLPPMMSDNEAVNPFSELNGNEVNSSSINNYNNNSNNDGRGNNQFSGSSHLSSTTLPLPVPKLMNSSLTQNSLHSIPLSSSNINSEANSARSILGGGGANSSFSGSNGITLPKPQLSCVVGTPGGNYGPFSSGPLSSAGSPPFIGKSHVTF</sequence>
<organism evidence="1 2">
    <name type="scientific">Ambrosiozyma monospora</name>
    <name type="common">Yeast</name>
    <name type="synonym">Endomycopsis monosporus</name>
    <dbReference type="NCBI Taxonomy" id="43982"/>
    <lineage>
        <taxon>Eukaryota</taxon>
        <taxon>Fungi</taxon>
        <taxon>Dikarya</taxon>
        <taxon>Ascomycota</taxon>
        <taxon>Saccharomycotina</taxon>
        <taxon>Pichiomycetes</taxon>
        <taxon>Pichiales</taxon>
        <taxon>Pichiaceae</taxon>
        <taxon>Ambrosiozyma</taxon>
    </lineage>
</organism>
<protein>
    <submittedName>
        <fullName evidence="1">Unnamed protein product</fullName>
    </submittedName>
</protein>
<evidence type="ECO:0000313" key="1">
    <source>
        <dbReference type="EMBL" id="GMF05013.1"/>
    </source>
</evidence>
<name>A0ACB5U8T0_AMBMO</name>
<dbReference type="EMBL" id="BSXS01014152">
    <property type="protein sequence ID" value="GMF05013.1"/>
    <property type="molecule type" value="Genomic_DNA"/>
</dbReference>
<gene>
    <name evidence="1" type="ORF">Amon02_001218000</name>
</gene>
<comment type="caution">
    <text evidence="1">The sequence shown here is derived from an EMBL/GenBank/DDBJ whole genome shotgun (WGS) entry which is preliminary data.</text>
</comment>
<keyword evidence="2" id="KW-1185">Reference proteome</keyword>
<dbReference type="Proteomes" id="UP001165064">
    <property type="component" value="Unassembled WGS sequence"/>
</dbReference>
<proteinExistence type="predicted"/>
<reference evidence="1" key="1">
    <citation type="submission" date="2023-04" db="EMBL/GenBank/DDBJ databases">
        <title>Ambrosiozyma monospora NBRC 10751.</title>
        <authorList>
            <person name="Ichikawa N."/>
            <person name="Sato H."/>
            <person name="Tonouchi N."/>
        </authorList>
    </citation>
    <scope>NUCLEOTIDE SEQUENCE</scope>
    <source>
        <strain evidence="1">NBRC 10751</strain>
    </source>
</reference>
<accession>A0ACB5U8T0</accession>
<evidence type="ECO:0000313" key="2">
    <source>
        <dbReference type="Proteomes" id="UP001165064"/>
    </source>
</evidence>